<comment type="caution">
    <text evidence="6">The sequence shown here is derived from an EMBL/GenBank/DDBJ whole genome shotgun (WGS) entry which is preliminary data.</text>
</comment>
<dbReference type="GO" id="GO:0005085">
    <property type="term" value="F:guanyl-nucleotide exchange factor activity"/>
    <property type="evidence" value="ECO:0007669"/>
    <property type="project" value="UniProtKB-KW"/>
</dbReference>
<dbReference type="InterPro" id="IPR043537">
    <property type="entry name" value="Tiam1/Tiam2/Sif"/>
</dbReference>
<dbReference type="CDD" id="cd00136">
    <property type="entry name" value="PDZ_canonical"/>
    <property type="match status" value="1"/>
</dbReference>
<dbReference type="Pfam" id="PF00595">
    <property type="entry name" value="PDZ"/>
    <property type="match status" value="1"/>
</dbReference>
<feature type="compositionally biased region" description="Polar residues" evidence="2">
    <location>
        <begin position="1"/>
        <end position="10"/>
    </location>
</feature>
<evidence type="ECO:0000259" key="4">
    <source>
        <dbReference type="PROSITE" id="PS50106"/>
    </source>
</evidence>
<dbReference type="InterPro" id="IPR003116">
    <property type="entry name" value="RBD_dom"/>
</dbReference>
<dbReference type="SUPFAM" id="SSF50156">
    <property type="entry name" value="PDZ domain-like"/>
    <property type="match status" value="1"/>
</dbReference>
<evidence type="ECO:0000259" key="5">
    <source>
        <dbReference type="PROSITE" id="PS50898"/>
    </source>
</evidence>
<feature type="compositionally biased region" description="Low complexity" evidence="2">
    <location>
        <begin position="1040"/>
        <end position="1053"/>
    </location>
</feature>
<dbReference type="InterPro" id="IPR036034">
    <property type="entry name" value="PDZ_sf"/>
</dbReference>
<dbReference type="SMART" id="SM00233">
    <property type="entry name" value="PH"/>
    <property type="match status" value="1"/>
</dbReference>
<dbReference type="Gene3D" id="6.10.140.680">
    <property type="match status" value="1"/>
</dbReference>
<dbReference type="EMBL" id="JBHFQA010000005">
    <property type="protein sequence ID" value="KAL2099127.1"/>
    <property type="molecule type" value="Genomic_DNA"/>
</dbReference>
<dbReference type="PROSITE" id="PS50003">
    <property type="entry name" value="PH_DOMAIN"/>
    <property type="match status" value="1"/>
</dbReference>
<accession>A0ABD1KIY8</accession>
<dbReference type="Proteomes" id="UP001591681">
    <property type="component" value="Unassembled WGS sequence"/>
</dbReference>
<dbReference type="Pfam" id="PF00169">
    <property type="entry name" value="PH"/>
    <property type="match status" value="1"/>
</dbReference>
<dbReference type="InterPro" id="IPR040655">
    <property type="entry name" value="TIAM1_CC-Ex"/>
</dbReference>
<dbReference type="InterPro" id="IPR011993">
    <property type="entry name" value="PH-like_dom_sf"/>
</dbReference>
<dbReference type="PANTHER" id="PTHR46001">
    <property type="entry name" value="TIAM (MAMMALIAN TUMOR INVASION AND METASTASIS FACTOR) HOMOLOG"/>
    <property type="match status" value="1"/>
</dbReference>
<dbReference type="CDD" id="cd01230">
    <property type="entry name" value="PH1_Tiam1_2"/>
    <property type="match status" value="1"/>
</dbReference>
<evidence type="ECO:0000256" key="1">
    <source>
        <dbReference type="ARBA" id="ARBA00022658"/>
    </source>
</evidence>
<dbReference type="Gene3D" id="2.30.42.10">
    <property type="match status" value="1"/>
</dbReference>
<feature type="region of interest" description="Disordered" evidence="2">
    <location>
        <begin position="455"/>
        <end position="487"/>
    </location>
</feature>
<name>A0ABD1KIY8_9TELE</name>
<dbReference type="PANTHER" id="PTHR46001:SF5">
    <property type="entry name" value="RHO GUANINE NUCLEOTIDE EXCHANGE FACTOR TIAM2"/>
    <property type="match status" value="1"/>
</dbReference>
<feature type="compositionally biased region" description="Polar residues" evidence="2">
    <location>
        <begin position="395"/>
        <end position="405"/>
    </location>
</feature>
<feature type="compositionally biased region" description="Low complexity" evidence="2">
    <location>
        <begin position="216"/>
        <end position="239"/>
    </location>
</feature>
<feature type="domain" description="PH" evidence="3">
    <location>
        <begin position="503"/>
        <end position="617"/>
    </location>
</feature>
<dbReference type="InterPro" id="IPR001478">
    <property type="entry name" value="PDZ"/>
</dbReference>
<feature type="compositionally biased region" description="Polar residues" evidence="2">
    <location>
        <begin position="134"/>
        <end position="143"/>
    </location>
</feature>
<feature type="compositionally biased region" description="Polar residues" evidence="2">
    <location>
        <begin position="1011"/>
        <end position="1021"/>
    </location>
</feature>
<dbReference type="Pfam" id="PF02196">
    <property type="entry name" value="RBD"/>
    <property type="match status" value="1"/>
</dbReference>
<dbReference type="AlphaFoldDB" id="A0ABD1KIY8"/>
<dbReference type="SMART" id="SM00455">
    <property type="entry name" value="RBD"/>
    <property type="match status" value="1"/>
</dbReference>
<dbReference type="PROSITE" id="PS50106">
    <property type="entry name" value="PDZ"/>
    <property type="match status" value="1"/>
</dbReference>
<feature type="compositionally biased region" description="Low complexity" evidence="2">
    <location>
        <begin position="410"/>
        <end position="429"/>
    </location>
</feature>
<feature type="domain" description="PDZ" evidence="4">
    <location>
        <begin position="908"/>
        <end position="969"/>
    </location>
</feature>
<reference evidence="6 7" key="1">
    <citation type="submission" date="2024-09" db="EMBL/GenBank/DDBJ databases">
        <title>A chromosome-level genome assembly of Gray's grenadier anchovy, Coilia grayii.</title>
        <authorList>
            <person name="Fu Z."/>
        </authorList>
    </citation>
    <scope>NUCLEOTIDE SEQUENCE [LARGE SCALE GENOMIC DNA]</scope>
    <source>
        <strain evidence="6">G4</strain>
        <tissue evidence="6">Muscle</tissue>
    </source>
</reference>
<sequence>MGNSESQYSIQGPRGTSVVLPGRQKPFLKFRSTKDDSVSPHGCWRVIPGASANKSKASVSGCLSQHKGSHPYVPRHYDFITKGLNEGANGRLWHGSHDCLASEGRLVLSSENGYGHYEDATDNGRFYNERNGYTMNGHKTPSKTPCPETLDEQSSPRVVIKKDGSLRVEFTNTTNPLLLDECAGPVQLLKFSPNVDSTPGLPGVTRRHELQHGAPTATSSTTRTSKGSSLSSEGSWYDSPWGQGAESNEADSLSPTRVEDSSGDAQSGVLDQQLLPELYRDPTTAVTFNTTKDLPIRFPDELPSKHRASIVSVMEVPREEECAEAKQYASFTLPCRKVKPISLTEDTIKKASIKNRMRRLSDWTGSLSRRKLKMQEPRYRETSELFDSGVDGLTADTSSPSQVSSLLWYPRGPSQSRSRSRSQALPPRSESAGTLHQGTDALRQNIYENFMQELDAGRSGGGRPGGREERQEPSTEGTEDSSSEENLGSLEQLDLLFEKEQGVVRRAGWLSFKPLVTLHKDRKLELVSRRKWKHYWVTLKGCTLLFYETYGKSSPEQDLSPRYALLAEDSVVQAVPEHPKRENVFCLSNTYGDVYLFQASNQTDLENWVTAIHSASASLFAKRHGKEDTLRLLRGQIRGLLQKIDMDSKMKKMAELQLSIVSDPKNRKAIENQIQQWEQNLERFNMDLFRMRCYLASLQGGELPNPKSLLATASRPSKAALGRLGIFSVSSFHALICSRDEATLRKRSLSLSQKGRSKRGIFSSLKGLDNLTRRGREKRPSASQLFESEAEAQVNYLPPHISERLNSLANLYSIAPPEGSHWNDSAETKACIYMPDNQAVTVPLRPDHTVADALALACKAKHLEPSLYFLRLRRGVDPSVEVCVPEPEELMQDLLYEELEVCPLNIFTMHMSRPSTTADYGFAVTGHVDMLNNSRIFVSEVLPDGLAFGEGLRPGDEVLVLNGRAVSAMDLSLIQKLFAEHTLQLTLRRDPPSQRRHPDEAATATATTTAPQANPSHTLLGTLQKPHRAKSSTDVSVAQEGPGESLEPGLENGGVLHRRRSHKPVQHSKSGGTLPVLLPRGQAHARAPRANPPTHPPPIPRLTGTCGTAVVTVLPNHGLMFLTLAALKKSSTGSRVPVQQHHHHHRHPHFITLRPLALFACPALLLIQQDPLKPLSIKAALIFRNGAHCLASTAFGMGVLVVK</sequence>
<evidence type="ECO:0000256" key="2">
    <source>
        <dbReference type="SAM" id="MobiDB-lite"/>
    </source>
</evidence>
<evidence type="ECO:0000313" key="6">
    <source>
        <dbReference type="EMBL" id="KAL2099127.1"/>
    </source>
</evidence>
<feature type="region of interest" description="Disordered" evidence="2">
    <location>
        <begin position="190"/>
        <end position="276"/>
    </location>
</feature>
<keyword evidence="1" id="KW-0344">Guanine-nucleotide releasing factor</keyword>
<proteinExistence type="predicted"/>
<dbReference type="SUPFAM" id="SSF50729">
    <property type="entry name" value="PH domain-like"/>
    <property type="match status" value="1"/>
</dbReference>
<feature type="region of interest" description="Disordered" evidence="2">
    <location>
        <begin position="374"/>
        <end position="437"/>
    </location>
</feature>
<feature type="region of interest" description="Disordered" evidence="2">
    <location>
        <begin position="986"/>
        <end position="1053"/>
    </location>
</feature>
<protein>
    <submittedName>
        <fullName evidence="6">Uncharacterized protein</fullName>
    </submittedName>
</protein>
<feature type="compositionally biased region" description="Basic and acidic residues" evidence="2">
    <location>
        <begin position="374"/>
        <end position="383"/>
    </location>
</feature>
<feature type="domain" description="RBD" evidence="5">
    <location>
        <begin position="828"/>
        <end position="899"/>
    </location>
</feature>
<dbReference type="InterPro" id="IPR001849">
    <property type="entry name" value="PH_domain"/>
</dbReference>
<gene>
    <name evidence="6" type="ORF">ACEWY4_005607</name>
</gene>
<feature type="compositionally biased region" description="Basic and acidic residues" evidence="2">
    <location>
        <begin position="987"/>
        <end position="1000"/>
    </location>
</feature>
<feature type="compositionally biased region" description="Low complexity" evidence="2">
    <location>
        <begin position="1001"/>
        <end position="1010"/>
    </location>
</feature>
<keyword evidence="7" id="KW-1185">Reference proteome</keyword>
<organism evidence="6 7">
    <name type="scientific">Coilia grayii</name>
    <name type="common">Gray's grenadier anchovy</name>
    <dbReference type="NCBI Taxonomy" id="363190"/>
    <lineage>
        <taxon>Eukaryota</taxon>
        <taxon>Metazoa</taxon>
        <taxon>Chordata</taxon>
        <taxon>Craniata</taxon>
        <taxon>Vertebrata</taxon>
        <taxon>Euteleostomi</taxon>
        <taxon>Actinopterygii</taxon>
        <taxon>Neopterygii</taxon>
        <taxon>Teleostei</taxon>
        <taxon>Clupei</taxon>
        <taxon>Clupeiformes</taxon>
        <taxon>Clupeoidei</taxon>
        <taxon>Engraulidae</taxon>
        <taxon>Coilinae</taxon>
        <taxon>Coilia</taxon>
    </lineage>
</organism>
<dbReference type="Gene3D" id="2.30.29.30">
    <property type="entry name" value="Pleckstrin-homology domain (PH domain)/Phosphotyrosine-binding domain (PTB)"/>
    <property type="match status" value="1"/>
</dbReference>
<dbReference type="PROSITE" id="PS50898">
    <property type="entry name" value="RBD"/>
    <property type="match status" value="1"/>
</dbReference>
<evidence type="ECO:0000313" key="7">
    <source>
        <dbReference type="Proteomes" id="UP001591681"/>
    </source>
</evidence>
<evidence type="ECO:0000259" key="3">
    <source>
        <dbReference type="PROSITE" id="PS50003"/>
    </source>
</evidence>
<feature type="region of interest" description="Disordered" evidence="2">
    <location>
        <begin position="134"/>
        <end position="156"/>
    </location>
</feature>
<dbReference type="Pfam" id="PF18385">
    <property type="entry name" value="Tiam_CC_Ex"/>
    <property type="match status" value="1"/>
</dbReference>
<feature type="region of interest" description="Disordered" evidence="2">
    <location>
        <begin position="1"/>
        <end position="23"/>
    </location>
</feature>
<dbReference type="SMART" id="SM00228">
    <property type="entry name" value="PDZ"/>
    <property type="match status" value="1"/>
</dbReference>